<name>A0ABT4YXE4_9VIBR</name>
<protein>
    <submittedName>
        <fullName evidence="2">MalM family protein</fullName>
    </submittedName>
</protein>
<proteinExistence type="predicted"/>
<dbReference type="EMBL" id="JAQLOI010000003">
    <property type="protein sequence ID" value="MDB1125684.1"/>
    <property type="molecule type" value="Genomic_DNA"/>
</dbReference>
<evidence type="ECO:0000256" key="1">
    <source>
        <dbReference type="SAM" id="SignalP"/>
    </source>
</evidence>
<feature type="signal peptide" evidence="1">
    <location>
        <begin position="1"/>
        <end position="18"/>
    </location>
</feature>
<sequence>MKRTVLTLLFGSVLFGCASTSDEVNNVELPTINAEVCCSSYSDFSWTQLSTTEEIEFQIDNSTPVWEFPEGASHFASFIFAEQSRTVEVTLSSKMVEKSVLAPKVVTLDSTFNVVDEYDLDDFKILYSDAFSQNRYEATISFDASKTPYLVVYTPQDQIGNEITIPHPAKVRAVNSGDPLPIVTDLKYTHGYLGELEIKLKTISLNTTVKRVEPKTISIVKPQAESVLFYQNAIKKAVNLGDIPKALALLEEAKALNIDGAQEAFVNAVNGVKK</sequence>
<gene>
    <name evidence="2" type="ORF">PGX00_19280</name>
</gene>
<feature type="chain" id="PRO_5047530671" evidence="1">
    <location>
        <begin position="19"/>
        <end position="274"/>
    </location>
</feature>
<dbReference type="Proteomes" id="UP001210678">
    <property type="component" value="Unassembled WGS sequence"/>
</dbReference>
<evidence type="ECO:0000313" key="3">
    <source>
        <dbReference type="Proteomes" id="UP001210678"/>
    </source>
</evidence>
<organism evidence="2 3">
    <name type="scientific">Vibrio algarum</name>
    <dbReference type="NCBI Taxonomy" id="3020714"/>
    <lineage>
        <taxon>Bacteria</taxon>
        <taxon>Pseudomonadati</taxon>
        <taxon>Pseudomonadota</taxon>
        <taxon>Gammaproteobacteria</taxon>
        <taxon>Vibrionales</taxon>
        <taxon>Vibrionaceae</taxon>
        <taxon>Vibrio</taxon>
    </lineage>
</organism>
<comment type="caution">
    <text evidence="2">The sequence shown here is derived from an EMBL/GenBank/DDBJ whole genome shotgun (WGS) entry which is preliminary data.</text>
</comment>
<dbReference type="PROSITE" id="PS51257">
    <property type="entry name" value="PROKAR_LIPOPROTEIN"/>
    <property type="match status" value="1"/>
</dbReference>
<accession>A0ABT4YXE4</accession>
<dbReference type="Pfam" id="PF07148">
    <property type="entry name" value="MalM"/>
    <property type="match status" value="1"/>
</dbReference>
<dbReference type="RefSeq" id="WP_272139607.1">
    <property type="nucleotide sequence ID" value="NZ_JAQLOI010000003.1"/>
</dbReference>
<evidence type="ECO:0000313" key="2">
    <source>
        <dbReference type="EMBL" id="MDB1125684.1"/>
    </source>
</evidence>
<keyword evidence="1" id="KW-0732">Signal</keyword>
<keyword evidence="3" id="KW-1185">Reference proteome</keyword>
<dbReference type="InterPro" id="IPR010794">
    <property type="entry name" value="MalM"/>
</dbReference>
<reference evidence="2 3" key="1">
    <citation type="submission" date="2023-01" db="EMBL/GenBank/DDBJ databases">
        <title>Vibrio sp. KJ40-1 sp.nov, isolated from marine algae.</title>
        <authorList>
            <person name="Butt M."/>
            <person name="Kim J.M.J."/>
            <person name="Jeon C.O.C."/>
        </authorList>
    </citation>
    <scope>NUCLEOTIDE SEQUENCE [LARGE SCALE GENOMIC DNA]</scope>
    <source>
        <strain evidence="2 3">KJ40-1</strain>
    </source>
</reference>